<organism evidence="1 2">
    <name type="scientific">Colletotrichum truncatum</name>
    <name type="common">Anthracnose fungus</name>
    <name type="synonym">Colletotrichum capsici</name>
    <dbReference type="NCBI Taxonomy" id="5467"/>
    <lineage>
        <taxon>Eukaryota</taxon>
        <taxon>Fungi</taxon>
        <taxon>Dikarya</taxon>
        <taxon>Ascomycota</taxon>
        <taxon>Pezizomycotina</taxon>
        <taxon>Sordariomycetes</taxon>
        <taxon>Hypocreomycetidae</taxon>
        <taxon>Glomerellales</taxon>
        <taxon>Glomerellaceae</taxon>
        <taxon>Colletotrichum</taxon>
        <taxon>Colletotrichum truncatum species complex</taxon>
    </lineage>
</organism>
<sequence>MFRVLSNAAEETPRAKIGRWAASCIGATVKSCQQLGTAKWKRKLISIVRPLDWMIGLYLTTKLYLDILVSELSDICWLVVSSSWVTLRLLQARGYVDIDEMQQQNEWGFGQILPVFLLLGPVVAVVVSINIRSRDTQKPGVVSDLRLAALLAEYRKGITLTPDPEKSLANSQEQK</sequence>
<evidence type="ECO:0000313" key="1">
    <source>
        <dbReference type="EMBL" id="KAL0940216.1"/>
    </source>
</evidence>
<comment type="caution">
    <text evidence="1">The sequence shown here is derived from an EMBL/GenBank/DDBJ whole genome shotgun (WGS) entry which is preliminary data.</text>
</comment>
<proteinExistence type="predicted"/>
<evidence type="ECO:0000313" key="2">
    <source>
        <dbReference type="Proteomes" id="UP000805649"/>
    </source>
</evidence>
<dbReference type="Proteomes" id="UP000805649">
    <property type="component" value="Unassembled WGS sequence"/>
</dbReference>
<gene>
    <name evidence="1" type="ORF">CTRU02_202979</name>
</gene>
<dbReference type="EMBL" id="VUJX02000002">
    <property type="protein sequence ID" value="KAL0940216.1"/>
    <property type="molecule type" value="Genomic_DNA"/>
</dbReference>
<accession>A0ACC3Z800</accession>
<reference evidence="1 2" key="1">
    <citation type="journal article" date="2020" name="Phytopathology">
        <title>Genome Sequence Resources of Colletotrichum truncatum, C. plurivorum, C. musicola, and C. sojae: Four Species Pathogenic to Soybean (Glycine max).</title>
        <authorList>
            <person name="Rogerio F."/>
            <person name="Boufleur T.R."/>
            <person name="Ciampi-Guillardi M."/>
            <person name="Sukno S.A."/>
            <person name="Thon M.R."/>
            <person name="Massola Junior N.S."/>
            <person name="Baroncelli R."/>
        </authorList>
    </citation>
    <scope>NUCLEOTIDE SEQUENCE [LARGE SCALE GENOMIC DNA]</scope>
    <source>
        <strain evidence="1 2">CMES1059</strain>
    </source>
</reference>
<keyword evidence="2" id="KW-1185">Reference proteome</keyword>
<name>A0ACC3Z800_COLTU</name>
<protein>
    <submittedName>
        <fullName evidence="1">Uncharacterized protein</fullName>
    </submittedName>
</protein>